<accession>A0ABM6L6R1</accession>
<keyword evidence="1" id="KW-0812">Transmembrane</keyword>
<evidence type="ECO:0000313" key="3">
    <source>
        <dbReference type="Proteomes" id="UP000196710"/>
    </source>
</evidence>
<feature type="transmembrane region" description="Helical" evidence="1">
    <location>
        <begin position="107"/>
        <end position="135"/>
    </location>
</feature>
<evidence type="ECO:0008006" key="4">
    <source>
        <dbReference type="Google" id="ProtNLM"/>
    </source>
</evidence>
<reference evidence="3" key="1">
    <citation type="submission" date="2017-05" db="EMBL/GenBank/DDBJ databases">
        <title>Improved OligoMM genomes.</title>
        <authorList>
            <person name="Garzetti D."/>
        </authorList>
    </citation>
    <scope>NUCLEOTIDE SEQUENCE [LARGE SCALE GENOMIC DNA]</scope>
    <source>
        <strain evidence="3">KB18</strain>
    </source>
</reference>
<keyword evidence="1" id="KW-1133">Transmembrane helix</keyword>
<name>A0ABM6L6R1_9FIRM</name>
<dbReference type="Proteomes" id="UP000196710">
    <property type="component" value="Chromosome"/>
</dbReference>
<feature type="transmembrane region" description="Helical" evidence="1">
    <location>
        <begin position="142"/>
        <end position="168"/>
    </location>
</feature>
<proteinExistence type="predicted"/>
<dbReference type="EMBL" id="CP021422">
    <property type="protein sequence ID" value="ASB40991.1"/>
    <property type="molecule type" value="Genomic_DNA"/>
</dbReference>
<keyword evidence="1" id="KW-0472">Membrane</keyword>
<sequence>MIKERTLWITRTAVFIALLVVLQAATGALGSTIITGSVVNMLLIVSVMTCDMMSGLCVAVISPIMAKLIGIGPLWSLIPFIVAGNITLVLIWHFIGNRRWGHKYTAPIIALTAAATAKFLVLYLGIAQITVPFLLRLPAPQAAVISSMFSIPQLLTALLGGGAALLVLSPLKKAIRGGREQS</sequence>
<feature type="transmembrane region" description="Helical" evidence="1">
    <location>
        <begin position="74"/>
        <end position="95"/>
    </location>
</feature>
<evidence type="ECO:0000313" key="2">
    <source>
        <dbReference type="EMBL" id="ASB40991.1"/>
    </source>
</evidence>
<dbReference type="RefSeq" id="WP_066541173.1">
    <property type="nucleotide sequence ID" value="NZ_CP021422.1"/>
</dbReference>
<keyword evidence="3" id="KW-1185">Reference proteome</keyword>
<evidence type="ECO:0000256" key="1">
    <source>
        <dbReference type="SAM" id="Phobius"/>
    </source>
</evidence>
<gene>
    <name evidence="2" type="ORF">ADH66_10210</name>
</gene>
<organism evidence="2 3">
    <name type="scientific">Acutalibacter muris</name>
    <dbReference type="NCBI Taxonomy" id="1796620"/>
    <lineage>
        <taxon>Bacteria</taxon>
        <taxon>Bacillati</taxon>
        <taxon>Bacillota</taxon>
        <taxon>Clostridia</taxon>
        <taxon>Eubacteriales</taxon>
        <taxon>Acutalibacteraceae</taxon>
        <taxon>Acutalibacter</taxon>
    </lineage>
</organism>
<protein>
    <recommendedName>
        <fullName evidence="4">ECF transporter S component</fullName>
    </recommendedName>
</protein>